<dbReference type="RefSeq" id="WP_013172380.1">
    <property type="nucleotide sequence ID" value="NC_014219.1"/>
</dbReference>
<dbReference type="HOGENOM" id="CLU_057101_0_1_9"/>
<feature type="transmembrane region" description="Helical" evidence="7">
    <location>
        <begin position="181"/>
        <end position="209"/>
    </location>
</feature>
<comment type="subcellular location">
    <subcellularLocation>
        <location evidence="1">Cell membrane</location>
        <topology evidence="1">Multi-pass membrane protein</topology>
    </subcellularLocation>
</comment>
<keyword evidence="3" id="KW-1003">Cell membrane</keyword>
<dbReference type="InterPro" id="IPR050882">
    <property type="entry name" value="Prepilin_peptidase/N-MTase"/>
</dbReference>
<evidence type="ECO:0000313" key="11">
    <source>
        <dbReference type="Proteomes" id="UP000000271"/>
    </source>
</evidence>
<dbReference type="GO" id="GO:0006465">
    <property type="term" value="P:signal peptide processing"/>
    <property type="evidence" value="ECO:0007669"/>
    <property type="project" value="TreeGrafter"/>
</dbReference>
<evidence type="ECO:0000256" key="6">
    <source>
        <dbReference type="ARBA" id="ARBA00023136"/>
    </source>
</evidence>
<feature type="transmembrane region" description="Helical" evidence="7">
    <location>
        <begin position="6"/>
        <end position="23"/>
    </location>
</feature>
<dbReference type="InterPro" id="IPR000045">
    <property type="entry name" value="Prepilin_IV_endopep_pep"/>
</dbReference>
<evidence type="ECO:0000256" key="7">
    <source>
        <dbReference type="SAM" id="Phobius"/>
    </source>
</evidence>
<dbReference type="InterPro" id="IPR010627">
    <property type="entry name" value="Prepilin_pept_A24_N"/>
</dbReference>
<sequence length="253" mass="27096">MDGLWFTYFVITGLVMGSFYNVVGLRVPAGESFTGKARSKCPSCGKTLGAPELIPVLSWFLLRGRCKGCGKRISPMYPLMELVTGVLFGLAFLHIGLSMELVVALLFLSMLVIITVSDLSTMLIPDKVLLFFGIPILLLRMSVAPLDPWWTAFAGAGLGFGILLLLAVASRGGMGGGDIKLYLVIGFVLGPIETVLSLFLAALVGLVYGLPRIVKRQTGRGNPIPFGPFIALGAVIAYFMGGAILDWYVGLLF</sequence>
<keyword evidence="5 7" id="KW-1133">Transmembrane helix</keyword>
<keyword evidence="4 7" id="KW-0812">Transmembrane</keyword>
<dbReference type="Gene3D" id="1.20.120.1220">
    <property type="match status" value="1"/>
</dbReference>
<dbReference type="AlphaFoldDB" id="D6XT20"/>
<feature type="transmembrane region" description="Helical" evidence="7">
    <location>
        <begin position="229"/>
        <end position="249"/>
    </location>
</feature>
<comment type="similarity">
    <text evidence="2">Belongs to the peptidase A24 family.</text>
</comment>
<keyword evidence="6 7" id="KW-0472">Membrane</keyword>
<dbReference type="GO" id="GO:0004190">
    <property type="term" value="F:aspartic-type endopeptidase activity"/>
    <property type="evidence" value="ECO:0007669"/>
    <property type="project" value="InterPro"/>
</dbReference>
<dbReference type="Pfam" id="PF01478">
    <property type="entry name" value="Peptidase_A24"/>
    <property type="match status" value="1"/>
</dbReference>
<feature type="transmembrane region" description="Helical" evidence="7">
    <location>
        <begin position="149"/>
        <end position="169"/>
    </location>
</feature>
<dbReference type="STRING" id="439292.Bsel_1444"/>
<dbReference type="Pfam" id="PF06750">
    <property type="entry name" value="A24_N_bact"/>
    <property type="match status" value="1"/>
</dbReference>
<dbReference type="KEGG" id="bse:Bsel_1444"/>
<organism evidence="10 11">
    <name type="scientific">Bacillus selenitireducens (strain ATCC 700615 / DSM 15326 / MLS10)</name>
    <dbReference type="NCBI Taxonomy" id="439292"/>
    <lineage>
        <taxon>Bacteria</taxon>
        <taxon>Bacillati</taxon>
        <taxon>Bacillota</taxon>
        <taxon>Bacilli</taxon>
        <taxon>Bacillales</taxon>
        <taxon>Bacillaceae</taxon>
        <taxon>Salisediminibacterium</taxon>
    </lineage>
</organism>
<dbReference type="PANTHER" id="PTHR30487">
    <property type="entry name" value="TYPE 4 PREPILIN-LIKE PROTEINS LEADER PEPTIDE-PROCESSING ENZYME"/>
    <property type="match status" value="1"/>
</dbReference>
<dbReference type="PANTHER" id="PTHR30487:SF0">
    <property type="entry name" value="PREPILIN LEADER PEPTIDASE_N-METHYLTRANSFERASE-RELATED"/>
    <property type="match status" value="1"/>
</dbReference>
<proteinExistence type="inferred from homology"/>
<dbReference type="eggNOG" id="COG1989">
    <property type="taxonomic scope" value="Bacteria"/>
</dbReference>
<evidence type="ECO:0000256" key="4">
    <source>
        <dbReference type="ARBA" id="ARBA00022692"/>
    </source>
</evidence>
<evidence type="ECO:0000259" key="9">
    <source>
        <dbReference type="Pfam" id="PF06750"/>
    </source>
</evidence>
<dbReference type="EMBL" id="CP001791">
    <property type="protein sequence ID" value="ADH98956.1"/>
    <property type="molecule type" value="Genomic_DNA"/>
</dbReference>
<evidence type="ECO:0000256" key="5">
    <source>
        <dbReference type="ARBA" id="ARBA00022989"/>
    </source>
</evidence>
<name>D6XT20_BACIE</name>
<gene>
    <name evidence="10" type="ordered locus">Bsel_1444</name>
</gene>
<accession>D6XT20</accession>
<feature type="domain" description="Prepilin peptidase A24 N-terminal" evidence="9">
    <location>
        <begin position="11"/>
        <end position="94"/>
    </location>
</feature>
<evidence type="ECO:0000256" key="3">
    <source>
        <dbReference type="ARBA" id="ARBA00022475"/>
    </source>
</evidence>
<evidence type="ECO:0000256" key="1">
    <source>
        <dbReference type="ARBA" id="ARBA00004651"/>
    </source>
</evidence>
<keyword evidence="11" id="KW-1185">Reference proteome</keyword>
<dbReference type="GO" id="GO:0005886">
    <property type="term" value="C:plasma membrane"/>
    <property type="evidence" value="ECO:0007669"/>
    <property type="project" value="UniProtKB-SubCell"/>
</dbReference>
<dbReference type="OrthoDB" id="9789291at2"/>
<evidence type="ECO:0000313" key="10">
    <source>
        <dbReference type="EMBL" id="ADH98956.1"/>
    </source>
</evidence>
<feature type="transmembrane region" description="Helical" evidence="7">
    <location>
        <begin position="77"/>
        <end position="95"/>
    </location>
</feature>
<feature type="transmembrane region" description="Helical" evidence="7">
    <location>
        <begin position="101"/>
        <end position="121"/>
    </location>
</feature>
<feature type="domain" description="Prepilin type IV endopeptidase peptidase" evidence="8">
    <location>
        <begin position="105"/>
        <end position="210"/>
    </location>
</feature>
<dbReference type="Proteomes" id="UP000000271">
    <property type="component" value="Chromosome"/>
</dbReference>
<feature type="transmembrane region" description="Helical" evidence="7">
    <location>
        <begin position="128"/>
        <end position="143"/>
    </location>
</feature>
<evidence type="ECO:0000259" key="8">
    <source>
        <dbReference type="Pfam" id="PF01478"/>
    </source>
</evidence>
<evidence type="ECO:0000256" key="2">
    <source>
        <dbReference type="ARBA" id="ARBA00005801"/>
    </source>
</evidence>
<dbReference type="MEROPS" id="A24.019"/>
<protein>
    <submittedName>
        <fullName evidence="10">Peptidase A24A domain protein</fullName>
    </submittedName>
</protein>
<reference evidence="10" key="1">
    <citation type="submission" date="2009-10" db="EMBL/GenBank/DDBJ databases">
        <title>Complete sequence of Bacillus selenitireducens MLS10.</title>
        <authorList>
            <consortium name="US DOE Joint Genome Institute"/>
            <person name="Lucas S."/>
            <person name="Copeland A."/>
            <person name="Lapidus A."/>
            <person name="Glavina del Rio T."/>
            <person name="Dalin E."/>
            <person name="Tice H."/>
            <person name="Bruce D."/>
            <person name="Goodwin L."/>
            <person name="Pitluck S."/>
            <person name="Sims D."/>
            <person name="Brettin T."/>
            <person name="Detter J.C."/>
            <person name="Han C."/>
            <person name="Larimer F."/>
            <person name="Land M."/>
            <person name="Hauser L."/>
            <person name="Kyrpides N."/>
            <person name="Ovchinnikova G."/>
            <person name="Stolz J."/>
        </authorList>
    </citation>
    <scope>NUCLEOTIDE SEQUENCE [LARGE SCALE GENOMIC DNA]</scope>
    <source>
        <strain evidence="10">MLS10</strain>
    </source>
</reference>